<evidence type="ECO:0000313" key="2">
    <source>
        <dbReference type="EMBL" id="MCV2402382.1"/>
    </source>
</evidence>
<dbReference type="NCBIfam" id="NF008671">
    <property type="entry name" value="PRK11675.1"/>
    <property type="match status" value="1"/>
</dbReference>
<evidence type="ECO:0000256" key="1">
    <source>
        <dbReference type="SAM" id="MobiDB-lite"/>
    </source>
</evidence>
<keyword evidence="3" id="KW-1185">Reference proteome</keyword>
<reference evidence="2 3" key="1">
    <citation type="submission" date="2022-10" db="EMBL/GenBank/DDBJ databases">
        <title>Marinomonas transparenta sp. nov. and Marinomonas sargassi sp. nov., isolated from marine alga (Sargassum natans (L.) Gaillon).</title>
        <authorList>
            <person name="Wang Y."/>
        </authorList>
    </citation>
    <scope>NUCLEOTIDE SEQUENCE [LARGE SCALE GENOMIC DNA]</scope>
    <source>
        <strain evidence="2 3">C2222</strain>
    </source>
</reference>
<dbReference type="RefSeq" id="WP_263529762.1">
    <property type="nucleotide sequence ID" value="NZ_JAOVZB010000002.1"/>
</dbReference>
<proteinExistence type="predicted"/>
<feature type="compositionally biased region" description="Basic and acidic residues" evidence="1">
    <location>
        <begin position="1"/>
        <end position="10"/>
    </location>
</feature>
<protein>
    <submittedName>
        <fullName evidence="2">LexA regulated protein</fullName>
    </submittedName>
</protein>
<gene>
    <name evidence="2" type="primary">ybfE</name>
    <name evidence="2" type="ORF">OFY17_05705</name>
</gene>
<sequence length="96" mass="11208">MAKSSADRNTIDLFNRTPGRPRTRALSRQEQVKLNKRAQREKEKAQGLKRLELKVDQEIIEKLDQLCELNDLKRAEWLSLQITKSFSKSSAKKLKK</sequence>
<feature type="region of interest" description="Disordered" evidence="1">
    <location>
        <begin position="1"/>
        <end position="45"/>
    </location>
</feature>
<organism evidence="2 3">
    <name type="scientific">Marinomonas sargassi</name>
    <dbReference type="NCBI Taxonomy" id="2984494"/>
    <lineage>
        <taxon>Bacteria</taxon>
        <taxon>Pseudomonadati</taxon>
        <taxon>Pseudomonadota</taxon>
        <taxon>Gammaproteobacteria</taxon>
        <taxon>Oceanospirillales</taxon>
        <taxon>Oceanospirillaceae</taxon>
        <taxon>Marinomonas</taxon>
    </lineage>
</organism>
<dbReference type="EMBL" id="JAOVZB010000002">
    <property type="protein sequence ID" value="MCV2402382.1"/>
    <property type="molecule type" value="Genomic_DNA"/>
</dbReference>
<accession>A0ABT2YR64</accession>
<evidence type="ECO:0000313" key="3">
    <source>
        <dbReference type="Proteomes" id="UP001209713"/>
    </source>
</evidence>
<feature type="compositionally biased region" description="Basic and acidic residues" evidence="1">
    <location>
        <begin position="30"/>
        <end position="45"/>
    </location>
</feature>
<dbReference type="Proteomes" id="UP001209713">
    <property type="component" value="Unassembled WGS sequence"/>
</dbReference>
<name>A0ABT2YR64_9GAMM</name>
<comment type="caution">
    <text evidence="2">The sequence shown here is derived from an EMBL/GenBank/DDBJ whole genome shotgun (WGS) entry which is preliminary data.</text>
</comment>